<protein>
    <submittedName>
        <fullName evidence="1">Uncharacterized protein</fullName>
    </submittedName>
</protein>
<name>A0ACC3SB22_9PEZI</name>
<dbReference type="EMBL" id="JAMKPW020000024">
    <property type="protein sequence ID" value="KAK8205591.1"/>
    <property type="molecule type" value="Genomic_DNA"/>
</dbReference>
<organism evidence="1 2">
    <name type="scientific">Zalaria obscura</name>
    <dbReference type="NCBI Taxonomy" id="2024903"/>
    <lineage>
        <taxon>Eukaryota</taxon>
        <taxon>Fungi</taxon>
        <taxon>Dikarya</taxon>
        <taxon>Ascomycota</taxon>
        <taxon>Pezizomycotina</taxon>
        <taxon>Dothideomycetes</taxon>
        <taxon>Dothideomycetidae</taxon>
        <taxon>Dothideales</taxon>
        <taxon>Zalariaceae</taxon>
        <taxon>Zalaria</taxon>
    </lineage>
</organism>
<keyword evidence="2" id="KW-1185">Reference proteome</keyword>
<dbReference type="Proteomes" id="UP001320706">
    <property type="component" value="Unassembled WGS sequence"/>
</dbReference>
<comment type="caution">
    <text evidence="1">The sequence shown here is derived from an EMBL/GenBank/DDBJ whole genome shotgun (WGS) entry which is preliminary data.</text>
</comment>
<evidence type="ECO:0000313" key="2">
    <source>
        <dbReference type="Proteomes" id="UP001320706"/>
    </source>
</evidence>
<accession>A0ACC3SB22</accession>
<evidence type="ECO:0000313" key="1">
    <source>
        <dbReference type="EMBL" id="KAK8205591.1"/>
    </source>
</evidence>
<gene>
    <name evidence="1" type="ORF">M8818_004964</name>
</gene>
<reference evidence="1" key="1">
    <citation type="submission" date="2024-02" db="EMBL/GenBank/DDBJ databases">
        <title>Metagenome Assembled Genome of Zalaria obscura JY119.</title>
        <authorList>
            <person name="Vighnesh L."/>
            <person name="Jagadeeshwari U."/>
            <person name="Venkata Ramana C."/>
            <person name="Sasikala C."/>
        </authorList>
    </citation>
    <scope>NUCLEOTIDE SEQUENCE</scope>
    <source>
        <strain evidence="1">JY119</strain>
    </source>
</reference>
<sequence length="384" mass="43108">MAMNLLLFHTNCHAEGKDYVPKTASELKYVPTIHQALQDLIEHLTHHPGGKGASKARTGASSGAFKKPSRSAKKRSSGNRTQFVPTPDGGTEGNGEEDGNDQGALSPPPEAEALPEQLVFACPAYKHDFWHNMECWMRKNFNENTRITQHIKREACPSLSDEQRERVRGLRLVNSSSPVENWYRIYRVLYPGEQVPESPYREVFPQELFTALQNRYRENAANITDATFAKFSSQNPHLAELVRSQRMLMLVMFREVLARLVQDICRTPPMAPSTHHPSTSSQAEVMSTPSYLNSATAPRSSGTMLGSFSQPSASTGANQDAWLSMRNHTQQWLRESSSHHEPRNPGSDGPIPDSTPWGWSSPVSPRYVLQLKRTCFQSRRHATK</sequence>
<proteinExistence type="predicted"/>